<keyword evidence="1" id="KW-1133">Transmembrane helix</keyword>
<keyword evidence="1" id="KW-0472">Membrane</keyword>
<dbReference type="RefSeq" id="WP_135244743.1">
    <property type="nucleotide sequence ID" value="NZ_SIHO01000001.1"/>
</dbReference>
<dbReference type="OrthoDB" id="7596850at2"/>
<evidence type="ECO:0000313" key="2">
    <source>
        <dbReference type="EMBL" id="TFU06019.1"/>
    </source>
</evidence>
<proteinExistence type="predicted"/>
<sequence length="143" mass="14879">MPAVQSFTKSVILGGLAGAAPFLVFLVFIIAGSPYPGTSEDRVMLLVKMPALILAISTTVVLVASVIIGLPLTAVLKRRQWESADAYTVSGAVAGAALPVLPMLFTGEFGAFMLVICGAFGGAITGRTWWLSARRGAVADRPQ</sequence>
<organism evidence="2 3">
    <name type="scientific">Glacieibacterium arshaanense</name>
    <dbReference type="NCBI Taxonomy" id="2511025"/>
    <lineage>
        <taxon>Bacteria</taxon>
        <taxon>Pseudomonadati</taxon>
        <taxon>Pseudomonadota</taxon>
        <taxon>Alphaproteobacteria</taxon>
        <taxon>Sphingomonadales</taxon>
        <taxon>Sphingosinicellaceae</taxon>
        <taxon>Glacieibacterium</taxon>
    </lineage>
</organism>
<accession>A0A4Y9ES51</accession>
<gene>
    <name evidence="2" type="ORF">EUV02_03085</name>
</gene>
<reference evidence="2 3" key="1">
    <citation type="submission" date="2019-02" db="EMBL/GenBank/DDBJ databases">
        <title>Polymorphobacter sp. isolated from the lake at the Tibet of China.</title>
        <authorList>
            <person name="Li A."/>
        </authorList>
    </citation>
    <scope>NUCLEOTIDE SEQUENCE [LARGE SCALE GENOMIC DNA]</scope>
    <source>
        <strain evidence="2 3">DJ1R-1</strain>
    </source>
</reference>
<name>A0A4Y9ES51_9SPHN</name>
<protein>
    <submittedName>
        <fullName evidence="2">Uncharacterized protein</fullName>
    </submittedName>
</protein>
<feature type="transmembrane region" description="Helical" evidence="1">
    <location>
        <begin position="51"/>
        <end position="74"/>
    </location>
</feature>
<evidence type="ECO:0000256" key="1">
    <source>
        <dbReference type="SAM" id="Phobius"/>
    </source>
</evidence>
<feature type="transmembrane region" description="Helical" evidence="1">
    <location>
        <begin position="86"/>
        <end position="105"/>
    </location>
</feature>
<dbReference type="EMBL" id="SIHO01000001">
    <property type="protein sequence ID" value="TFU06019.1"/>
    <property type="molecule type" value="Genomic_DNA"/>
</dbReference>
<dbReference type="Proteomes" id="UP000297737">
    <property type="component" value="Unassembled WGS sequence"/>
</dbReference>
<feature type="transmembrane region" description="Helical" evidence="1">
    <location>
        <begin position="12"/>
        <end position="31"/>
    </location>
</feature>
<keyword evidence="1" id="KW-0812">Transmembrane</keyword>
<comment type="caution">
    <text evidence="2">The sequence shown here is derived from an EMBL/GenBank/DDBJ whole genome shotgun (WGS) entry which is preliminary data.</text>
</comment>
<feature type="transmembrane region" description="Helical" evidence="1">
    <location>
        <begin position="111"/>
        <end position="131"/>
    </location>
</feature>
<evidence type="ECO:0000313" key="3">
    <source>
        <dbReference type="Proteomes" id="UP000297737"/>
    </source>
</evidence>
<keyword evidence="3" id="KW-1185">Reference proteome</keyword>
<dbReference type="AlphaFoldDB" id="A0A4Y9ES51"/>